<feature type="transmembrane region" description="Helical" evidence="2">
    <location>
        <begin position="373"/>
        <end position="394"/>
    </location>
</feature>
<accession>A0ABY4VRI5</accession>
<keyword evidence="2" id="KW-1133">Transmembrane helix</keyword>
<dbReference type="EMBL" id="CP098736">
    <property type="protein sequence ID" value="USE79783.1"/>
    <property type="molecule type" value="Genomic_DNA"/>
</dbReference>
<sequence length="529" mass="56778">MGSVRGHVTYASWLADRHGVLPGERRVAFANAGLYYGWSSIALYRVGAFIDSITAFFRANPSSALLTTRFTAEGARHTVSQAGIALGSVASFAEMIITSVVFGQHANRHQRTGRQIDDNGEGHEAFVNYVRCRKSDAQKTKLTGAITSEGLEPDAEHEVCSAERDISIVQCSTGGRVKEKRALELAVSYLEYETAQIDHREAAHTLKHSSVMFARDGILQGGGVGCNLALLWDSFKVSELLHLAAVPINATATAICGFAFSLGCGALHIVAGALRWHDGLKKLAAASGALEAINTAKERLKDAKESQQAELANAGRLAESLLRHAEHNEIRARDDARSQIRVGKWRISYGAAAMAVGAISLALFLVVGGVSTGGILFGIIGGLALAGWTLYAGIRNRNSAKSIQAAIDKGSNHAAASEEGGPKDNELPPLDDVIDQAVRMLDRTGGNDANARRLIKHTLKQIGLTREDLWPLRFCPIDPDVKDPIVEELKIKIRNLVDGDGIRRALENGLQRRPEAKPAAEAEPVAIVV</sequence>
<feature type="coiled-coil region" evidence="1">
    <location>
        <begin position="286"/>
        <end position="317"/>
    </location>
</feature>
<evidence type="ECO:0000256" key="1">
    <source>
        <dbReference type="SAM" id="Coils"/>
    </source>
</evidence>
<organism evidence="3 4">
    <name type="scientific">Cupriavidus gilardii</name>
    <dbReference type="NCBI Taxonomy" id="82541"/>
    <lineage>
        <taxon>Bacteria</taxon>
        <taxon>Pseudomonadati</taxon>
        <taxon>Pseudomonadota</taxon>
        <taxon>Betaproteobacteria</taxon>
        <taxon>Burkholderiales</taxon>
        <taxon>Burkholderiaceae</taxon>
        <taxon>Cupriavidus</taxon>
    </lineage>
</organism>
<name>A0ABY4VRI5_9BURK</name>
<evidence type="ECO:0000313" key="4">
    <source>
        <dbReference type="Proteomes" id="UP001056648"/>
    </source>
</evidence>
<evidence type="ECO:0000256" key="2">
    <source>
        <dbReference type="SAM" id="Phobius"/>
    </source>
</evidence>
<feature type="transmembrane region" description="Helical" evidence="2">
    <location>
        <begin position="252"/>
        <end position="274"/>
    </location>
</feature>
<keyword evidence="1" id="KW-0175">Coiled coil</keyword>
<feature type="transmembrane region" description="Helical" evidence="2">
    <location>
        <begin position="347"/>
        <end position="367"/>
    </location>
</feature>
<proteinExistence type="predicted"/>
<keyword evidence="4" id="KW-1185">Reference proteome</keyword>
<gene>
    <name evidence="3" type="ORF">NDR89_24775</name>
</gene>
<protein>
    <submittedName>
        <fullName evidence="3">Uncharacterized protein</fullName>
    </submittedName>
</protein>
<dbReference type="Proteomes" id="UP001056648">
    <property type="component" value="Chromosome 2"/>
</dbReference>
<keyword evidence="2" id="KW-0472">Membrane</keyword>
<dbReference type="RefSeq" id="WP_252253083.1">
    <property type="nucleotide sequence ID" value="NZ_CP098736.1"/>
</dbReference>
<reference evidence="3" key="1">
    <citation type="submission" date="2022-06" db="EMBL/GenBank/DDBJ databases">
        <title>Complete genome sequence and characterization of Cupriavidus gilardii QJ1 isolated from contaminating cells.</title>
        <authorList>
            <person name="Qi J."/>
        </authorList>
    </citation>
    <scope>NUCLEOTIDE SEQUENCE</scope>
    <source>
        <strain evidence="3">QJ1</strain>
    </source>
</reference>
<evidence type="ECO:0000313" key="3">
    <source>
        <dbReference type="EMBL" id="USE79783.1"/>
    </source>
</evidence>
<keyword evidence="2" id="KW-0812">Transmembrane</keyword>